<evidence type="ECO:0000256" key="2">
    <source>
        <dbReference type="ARBA" id="ARBA00007878"/>
    </source>
</evidence>
<evidence type="ECO:0000256" key="5">
    <source>
        <dbReference type="ARBA" id="ARBA00022917"/>
    </source>
</evidence>
<dbReference type="Pfam" id="PF25084">
    <property type="entry name" value="LbH_EIF2B"/>
    <property type="match status" value="1"/>
</dbReference>
<dbReference type="InterPro" id="IPR056764">
    <property type="entry name" value="LbH_EIF2B3/5"/>
</dbReference>
<evidence type="ECO:0000256" key="8">
    <source>
        <dbReference type="ARBA" id="ARBA00045373"/>
    </source>
</evidence>
<dbReference type="InterPro" id="IPR051960">
    <property type="entry name" value="eIF2B_gamma"/>
</dbReference>
<dbReference type="Gene3D" id="2.160.10.10">
    <property type="entry name" value="Hexapeptide repeat proteins"/>
    <property type="match status" value="1"/>
</dbReference>
<dbReference type="AlphaFoldDB" id="W4K4F4"/>
<feature type="region of interest" description="Disordered" evidence="10">
    <location>
        <begin position="499"/>
        <end position="532"/>
    </location>
</feature>
<dbReference type="HOGENOM" id="CLU_016743_3_0_1"/>
<name>W4K4F4_HETIT</name>
<dbReference type="OrthoDB" id="1733332at2759"/>
<dbReference type="EMBL" id="KI925459">
    <property type="protein sequence ID" value="ETW80718.1"/>
    <property type="molecule type" value="Genomic_DNA"/>
</dbReference>
<dbReference type="Proteomes" id="UP000030671">
    <property type="component" value="Unassembled WGS sequence"/>
</dbReference>
<protein>
    <recommendedName>
        <fullName evidence="6">Translation initiation factor eIF2B subunit gamma</fullName>
    </recommendedName>
    <alternativeName>
        <fullName evidence="7">eIF2B GDP-GTP exchange factor subunit gamma</fullName>
    </alternativeName>
</protein>
<accession>W4K4F4</accession>
<comment type="function">
    <text evidence="8">Acts as a component of the translation initiation factor 2B (eIF2B) complex, which catalyzes the exchange of GDP for GTP on the eukaryotic initiation factor 2 (eIF2) complex gamma subunit. Its guanine nucleotide exchange factor activity is repressed when bound to eIF2 complex phosphorylated on the alpha subunit, thereby limiting the amount of methionyl-initiator methionine tRNA available to the ribosome and consequently global translation is repressed.</text>
</comment>
<dbReference type="SUPFAM" id="SSF53448">
    <property type="entry name" value="Nucleotide-diphospho-sugar transferases"/>
    <property type="match status" value="1"/>
</dbReference>
<dbReference type="FunCoup" id="W4K4F4">
    <property type="interactions" value="367"/>
</dbReference>
<dbReference type="GO" id="GO:0005851">
    <property type="term" value="C:eukaryotic translation initiation factor 2B complex"/>
    <property type="evidence" value="ECO:0007669"/>
    <property type="project" value="TreeGrafter"/>
</dbReference>
<keyword evidence="3" id="KW-0963">Cytoplasm</keyword>
<evidence type="ECO:0000256" key="9">
    <source>
        <dbReference type="ARBA" id="ARBA00046432"/>
    </source>
</evidence>
<dbReference type="KEGG" id="hir:HETIRDRAFT_321130"/>
<dbReference type="InterPro" id="IPR029044">
    <property type="entry name" value="Nucleotide-diphossugar_trans"/>
</dbReference>
<dbReference type="eggNOG" id="KOG1462">
    <property type="taxonomic scope" value="Eukaryota"/>
</dbReference>
<comment type="similarity">
    <text evidence="2">Belongs to the eIF-2B gamma/epsilon subunits family.</text>
</comment>
<proteinExistence type="inferred from homology"/>
<dbReference type="GO" id="GO:0003743">
    <property type="term" value="F:translation initiation factor activity"/>
    <property type="evidence" value="ECO:0007669"/>
    <property type="project" value="UniProtKB-KW"/>
</dbReference>
<evidence type="ECO:0000256" key="1">
    <source>
        <dbReference type="ARBA" id="ARBA00004514"/>
    </source>
</evidence>
<dbReference type="GO" id="GO:0005085">
    <property type="term" value="F:guanyl-nucleotide exchange factor activity"/>
    <property type="evidence" value="ECO:0007669"/>
    <property type="project" value="TreeGrafter"/>
</dbReference>
<dbReference type="InterPro" id="IPR005835">
    <property type="entry name" value="NTP_transferase_dom"/>
</dbReference>
<dbReference type="GO" id="GO:0002183">
    <property type="term" value="P:cytoplasmic translational initiation"/>
    <property type="evidence" value="ECO:0007669"/>
    <property type="project" value="TreeGrafter"/>
</dbReference>
<dbReference type="STRING" id="747525.W4K4F4"/>
<dbReference type="InParanoid" id="W4K4F4"/>
<keyword evidence="14" id="KW-1185">Reference proteome</keyword>
<comment type="subcellular location">
    <subcellularLocation>
        <location evidence="1">Cytoplasm</location>
        <location evidence="1">Cytosol</location>
    </subcellularLocation>
</comment>
<keyword evidence="5" id="KW-0648">Protein biosynthesis</keyword>
<dbReference type="GeneID" id="20670723"/>
<reference evidence="13 14" key="1">
    <citation type="journal article" date="2012" name="New Phytol.">
        <title>Insight into trade-off between wood decay and parasitism from the genome of a fungal forest pathogen.</title>
        <authorList>
            <person name="Olson A."/>
            <person name="Aerts A."/>
            <person name="Asiegbu F."/>
            <person name="Belbahri L."/>
            <person name="Bouzid O."/>
            <person name="Broberg A."/>
            <person name="Canback B."/>
            <person name="Coutinho P.M."/>
            <person name="Cullen D."/>
            <person name="Dalman K."/>
            <person name="Deflorio G."/>
            <person name="van Diepen L.T."/>
            <person name="Dunand C."/>
            <person name="Duplessis S."/>
            <person name="Durling M."/>
            <person name="Gonthier P."/>
            <person name="Grimwood J."/>
            <person name="Fossdal C.G."/>
            <person name="Hansson D."/>
            <person name="Henrissat B."/>
            <person name="Hietala A."/>
            <person name="Himmelstrand K."/>
            <person name="Hoffmeister D."/>
            <person name="Hogberg N."/>
            <person name="James T.Y."/>
            <person name="Karlsson M."/>
            <person name="Kohler A."/>
            <person name="Kues U."/>
            <person name="Lee Y.H."/>
            <person name="Lin Y.C."/>
            <person name="Lind M."/>
            <person name="Lindquist E."/>
            <person name="Lombard V."/>
            <person name="Lucas S."/>
            <person name="Lunden K."/>
            <person name="Morin E."/>
            <person name="Murat C."/>
            <person name="Park J."/>
            <person name="Raffaello T."/>
            <person name="Rouze P."/>
            <person name="Salamov A."/>
            <person name="Schmutz J."/>
            <person name="Solheim H."/>
            <person name="Stahlberg J."/>
            <person name="Velez H."/>
            <person name="de Vries R.P."/>
            <person name="Wiebenga A."/>
            <person name="Woodward S."/>
            <person name="Yakovlev I."/>
            <person name="Garbelotto M."/>
            <person name="Martin F."/>
            <person name="Grigoriev I.V."/>
            <person name="Stenlid J."/>
        </authorList>
    </citation>
    <scope>NUCLEOTIDE SEQUENCE [LARGE SCALE GENOMIC DNA]</scope>
    <source>
        <strain evidence="13 14">TC 32-1</strain>
    </source>
</reference>
<evidence type="ECO:0000256" key="7">
    <source>
        <dbReference type="ARBA" id="ARBA00044229"/>
    </source>
</evidence>
<evidence type="ECO:0000256" key="10">
    <source>
        <dbReference type="SAM" id="MobiDB-lite"/>
    </source>
</evidence>
<feature type="compositionally biased region" description="Acidic residues" evidence="10">
    <location>
        <begin position="510"/>
        <end position="520"/>
    </location>
</feature>
<feature type="domain" description="Nucleotidyl transferase" evidence="11">
    <location>
        <begin position="47"/>
        <end position="158"/>
    </location>
</feature>
<evidence type="ECO:0000259" key="12">
    <source>
        <dbReference type="Pfam" id="PF25084"/>
    </source>
</evidence>
<dbReference type="PANTHER" id="PTHR45989">
    <property type="entry name" value="TRANSLATION INITIATION FACTOR EIF-2B SUBUNIT GAMMA"/>
    <property type="match status" value="1"/>
</dbReference>
<sequence length="532" mass="58733">MDFQLSTTKLASREFLAIVLAGFGNEQVHSTSNLLLPLTSNHGDEPCPKALIPIANRPMIDYPLTWLEQAGITDVLLICPTAHRSAISHHIHSDTSSSSYPSLRVDLQTFDESEETSPGTCAILRHFSSRIHKDFILLPCDLVPPESLPLTTLLNKFRIESNVDGSIMTSCWFEGSRPDKSTVPEEWGSSDSITPIIWEDHLGTLLHVDTLDDADRNSEELEIRMALLSKYPKTNLSSHYRDSHVYICRRAVLDVLQQKPGFESFREEFVPWLCKLHYQRTRHHKYSRVMYPISNNVSQAMSLRHSTLQPRATRVKVSHMSGLANQSDSPSQKLLSLSMPPSPTDTDDDEALPASMRVGLVVHRSSAGLVGRANDLLTLLDLNRHFLGKSPYALPTDPENRSLIDAKSQISSDSMIGDSTRVGERTSIKRSVVGNHCVIGKMAKIVGCVLLDHCVVEDGAKLDGCILGKDTKIGAKAELVRCLTQAGYEVDAGGTYKNEKLEVSDWTAAPDEDSDSEGESNESGNGSDDSEE</sequence>
<feature type="compositionally biased region" description="Low complexity" evidence="10">
    <location>
        <begin position="329"/>
        <end position="339"/>
    </location>
</feature>
<feature type="compositionally biased region" description="Low complexity" evidence="10">
    <location>
        <begin position="521"/>
        <end position="532"/>
    </location>
</feature>
<evidence type="ECO:0000313" key="14">
    <source>
        <dbReference type="Proteomes" id="UP000030671"/>
    </source>
</evidence>
<dbReference type="CDD" id="cd04652">
    <property type="entry name" value="LbH_eIF2B_gamma_C"/>
    <property type="match status" value="1"/>
</dbReference>
<dbReference type="PANTHER" id="PTHR45989:SF1">
    <property type="entry name" value="TRANSLATION INITIATION FACTOR EIF-2B SUBUNIT GAMMA"/>
    <property type="match status" value="1"/>
</dbReference>
<feature type="region of interest" description="Disordered" evidence="10">
    <location>
        <begin position="318"/>
        <end position="349"/>
    </location>
</feature>
<gene>
    <name evidence="13" type="ORF">HETIRDRAFT_321130</name>
</gene>
<feature type="domain" description="EIF2B subunit epsilon/gamma LbH" evidence="12">
    <location>
        <begin position="404"/>
        <end position="480"/>
    </location>
</feature>
<dbReference type="RefSeq" id="XP_009547434.1">
    <property type="nucleotide sequence ID" value="XM_009549139.1"/>
</dbReference>
<evidence type="ECO:0000256" key="4">
    <source>
        <dbReference type="ARBA" id="ARBA00022540"/>
    </source>
</evidence>
<comment type="subunit">
    <text evidence="9">Component of the translation initiation factor 2B (eIF2B) complex which is a heterodecamer of two sets of five different subunits: alpha, beta, gamma, delta and epsilon. Subunits alpha, beta and delta comprise a regulatory subcomplex and subunits epsilon and gamma comprise a catalytic subcomplex. Within the complex, the hexameric regulatory complex resides at the center, with the two heterodimeric catalytic subcomplexes bound on opposite sides.</text>
</comment>
<evidence type="ECO:0000313" key="13">
    <source>
        <dbReference type="EMBL" id="ETW80718.1"/>
    </source>
</evidence>
<keyword evidence="4" id="KW-0396">Initiation factor</keyword>
<evidence type="ECO:0000256" key="3">
    <source>
        <dbReference type="ARBA" id="ARBA00022490"/>
    </source>
</evidence>
<dbReference type="Gene3D" id="3.90.550.10">
    <property type="entry name" value="Spore Coat Polysaccharide Biosynthesis Protein SpsA, Chain A"/>
    <property type="match status" value="1"/>
</dbReference>
<dbReference type="GO" id="GO:0005829">
    <property type="term" value="C:cytosol"/>
    <property type="evidence" value="ECO:0007669"/>
    <property type="project" value="UniProtKB-SubCell"/>
</dbReference>
<dbReference type="Pfam" id="PF00483">
    <property type="entry name" value="NTP_transferase"/>
    <property type="match status" value="1"/>
</dbReference>
<organism evidence="13 14">
    <name type="scientific">Heterobasidion irregulare (strain TC 32-1)</name>
    <dbReference type="NCBI Taxonomy" id="747525"/>
    <lineage>
        <taxon>Eukaryota</taxon>
        <taxon>Fungi</taxon>
        <taxon>Dikarya</taxon>
        <taxon>Basidiomycota</taxon>
        <taxon>Agaricomycotina</taxon>
        <taxon>Agaricomycetes</taxon>
        <taxon>Russulales</taxon>
        <taxon>Bondarzewiaceae</taxon>
        <taxon>Heterobasidion</taxon>
        <taxon>Heterobasidion annosum species complex</taxon>
    </lineage>
</organism>
<evidence type="ECO:0000259" key="11">
    <source>
        <dbReference type="Pfam" id="PF00483"/>
    </source>
</evidence>
<evidence type="ECO:0000256" key="6">
    <source>
        <dbReference type="ARBA" id="ARBA00044196"/>
    </source>
</evidence>